<dbReference type="AlphaFoldDB" id="A0ABD2BIN2"/>
<sequence length="1201" mass="136568">LAAVDYVKCYQKRNFDEYISQYSQYAFSASNTKELTGDTGLPKMTTKSNVRPILIVNSSVLLRISTSTHRSSRSTHSPEVITKKSNYGGGDTVPPMTPIEWILTAAVHNYITYSFNILYDLFRFKIKLWSGDTGLPKMTTKSNVRPILIVNSSVLLRISTSTHRGSPSTHSPQVIEQSLYSNCKLCFGLRRGNLENFPENIPASINEQLIKYTFEFLLLTIFSTVGILACEGGKQRRSFDRLTVTSSVVLWTSTRELRKFPGKHSCKLICEVGILACEGGKQRRSFDRLSQLLVQLCFGLRRGNLENFPENIPASINEQSIKYTFEFLLLTIFCTWGYSPAREENKDGPSTDSQLLVQLCFGLRRGNLENFPENIPASINEQLIKYTFEFLLLTIFCTVGILACEGGKQRRSFDRLTVTSSVVLWTSTRELRKFPGEHSCKLICEVGILACEGGKQRRSFDRLSQLLVQLCFGLRRGNLENFPENIPASINEQSIKYTFEFLLLTIFCTWGYSPAREENKDGPSTDSQLLVQLCFGLRRGNLENFPENIPASINEQLIKYTFEFLLLTIFCTVGILACEGGKQRRSFDRLSQLLVQLCFGLRRGNLENFPENIPASINEQSIKYTFEFLLLTIFCTWGYSPAREENKDGPSTDSQLLVQLCFGLRRGNLENFPENIPASINEQLIKYTFEFLLLTIFCTVGILACEGGKQRRSFDRLTVTSSVVLWTSTRELRKFPGKHSCKLICEVGILACEGGKQRRSFDRLSQLLVQLCFGLRRGNLENFPENIPASINEQLIKYTFEFLLLTIFCTWGYSPAREENKDGPSTDSQLLVQLCFGLRRGNLENFTENIPAMGILACEGGKQRRSFDRLSQLLIQLCFGLRRGNLENFPENIPASINEQLIKYTFEFLLLTIFCTWGYSPAREENKDGPSTDSQLLVQLCFGLRRGNLENFTENIPAMGILACEGGKQRRSFDRLSQLLVQLCFGLRRGNLENFPENIPASINEQLIKYTFEFLLLTIFCTVGILACEGGKQRRSFDRLTVTSSVVLWTSTRELRKFPGEHSCNLFDFTLICEVGILACEGGKQRRSFDRLSQLLVQLCFGLRRGNLENFPENIPASINEQLIKYTFEFLLLTIFCTWGYSPAREENKDGPSTESYIFDFALPEDFENLSPRVDLEIFANVIRASINEDLKLRFRNFVGL</sequence>
<evidence type="ECO:0000313" key="2">
    <source>
        <dbReference type="EMBL" id="KAL2732627.1"/>
    </source>
</evidence>
<organism evidence="2 3">
    <name type="scientific">Vespula maculifrons</name>
    <name type="common">Eastern yellow jacket</name>
    <name type="synonym">Wasp</name>
    <dbReference type="NCBI Taxonomy" id="7453"/>
    <lineage>
        <taxon>Eukaryota</taxon>
        <taxon>Metazoa</taxon>
        <taxon>Ecdysozoa</taxon>
        <taxon>Arthropoda</taxon>
        <taxon>Hexapoda</taxon>
        <taxon>Insecta</taxon>
        <taxon>Pterygota</taxon>
        <taxon>Neoptera</taxon>
        <taxon>Endopterygota</taxon>
        <taxon>Hymenoptera</taxon>
        <taxon>Apocrita</taxon>
        <taxon>Aculeata</taxon>
        <taxon>Vespoidea</taxon>
        <taxon>Vespidae</taxon>
        <taxon>Vespinae</taxon>
        <taxon>Vespula</taxon>
    </lineage>
</organism>
<proteinExistence type="predicted"/>
<accession>A0ABD2BIN2</accession>
<feature type="compositionally biased region" description="Low complexity" evidence="1">
    <location>
        <begin position="68"/>
        <end position="77"/>
    </location>
</feature>
<keyword evidence="3" id="KW-1185">Reference proteome</keyword>
<feature type="non-terminal residue" evidence="2">
    <location>
        <position position="1"/>
    </location>
</feature>
<comment type="caution">
    <text evidence="2">The sequence shown here is derived from an EMBL/GenBank/DDBJ whole genome shotgun (WGS) entry which is preliminary data.</text>
</comment>
<evidence type="ECO:0000313" key="3">
    <source>
        <dbReference type="Proteomes" id="UP001607303"/>
    </source>
</evidence>
<evidence type="ECO:0000256" key="1">
    <source>
        <dbReference type="SAM" id="MobiDB-lite"/>
    </source>
</evidence>
<protein>
    <submittedName>
        <fullName evidence="2">Uncharacterized protein</fullName>
    </submittedName>
</protein>
<dbReference type="Proteomes" id="UP001607303">
    <property type="component" value="Unassembled WGS sequence"/>
</dbReference>
<feature type="region of interest" description="Disordered" evidence="1">
    <location>
        <begin position="68"/>
        <end position="87"/>
    </location>
</feature>
<reference evidence="2 3" key="1">
    <citation type="journal article" date="2024" name="Ann. Entomol. Soc. Am.">
        <title>Genomic analyses of the southern and eastern yellowjacket wasps (Hymenoptera: Vespidae) reveal evolutionary signatures of social life.</title>
        <authorList>
            <person name="Catto M.A."/>
            <person name="Caine P.B."/>
            <person name="Orr S.E."/>
            <person name="Hunt B.G."/>
            <person name="Goodisman M.A.D."/>
        </authorList>
    </citation>
    <scope>NUCLEOTIDE SEQUENCE [LARGE SCALE GENOMIC DNA]</scope>
    <source>
        <strain evidence="2">232</strain>
        <tissue evidence="2">Head and thorax</tissue>
    </source>
</reference>
<gene>
    <name evidence="2" type="ORF">V1477_014868</name>
</gene>
<dbReference type="EMBL" id="JAYRBN010000075">
    <property type="protein sequence ID" value="KAL2732627.1"/>
    <property type="molecule type" value="Genomic_DNA"/>
</dbReference>
<name>A0ABD2BIN2_VESMC</name>